<feature type="domain" description="2Fe-2S ferredoxin-type" evidence="6">
    <location>
        <begin position="2"/>
        <end position="80"/>
    </location>
</feature>
<dbReference type="InterPro" id="IPR001041">
    <property type="entry name" value="2Fe-2S_ferredoxin-type"/>
</dbReference>
<dbReference type="Pfam" id="PF02906">
    <property type="entry name" value="Fe_hyd_lg_C"/>
    <property type="match status" value="1"/>
</dbReference>
<feature type="domain" description="4Fe-4S His(Cys)3-ligated-type" evidence="8">
    <location>
        <begin position="80"/>
        <end position="120"/>
    </location>
</feature>
<dbReference type="SUPFAM" id="SSF53920">
    <property type="entry name" value="Fe-only hydrogenase"/>
    <property type="match status" value="1"/>
</dbReference>
<dbReference type="InterPro" id="IPR009016">
    <property type="entry name" value="Fe_hydrogenase"/>
</dbReference>
<keyword evidence="1" id="KW-0004">4Fe-4S</keyword>
<keyword evidence="2" id="KW-0479">Metal-binding</keyword>
<dbReference type="Gene3D" id="3.40.50.1780">
    <property type="match status" value="1"/>
</dbReference>
<comment type="caution">
    <text evidence="9">The sequence shown here is derived from an EMBL/GenBank/DDBJ whole genome shotgun (WGS) entry which is preliminary data.</text>
</comment>
<sequence length="579" mass="63790">MNKVCVTIDGISLYVPENYTILQAAKEVNINIPTLCFLKDINEIGCCRMCLVEVKGAKSLQAACVYPVSDGMEVLTHTPKVMEARKVNLELILSNHNSRCQTCSRSWMDCELQALANKLSVETVRFEGEKKLLPLDIGPSIVRDPNKCILCRRCVSVCKNVQTVGVIDLVNRGFNTRVAPPFDMSLSDTPCVNCGQCINVCPVNALHEKSDIDRVWEAIYDPGKHVIAQTAPAVRAALGEAFEMPVGTLVTGKMVTALKMLGFDKVFDTDTGADLTIMEEGTELIDRIRSGGKLPLITSCSPGWIKFCEHNYPDMLDNLSTCKSPHQMFGAILKTYYAKKNNIDPADIVVVSVMPCTAKKYEAARPELKTEGMPDVDIVLTTRELSKMIYDIGIEFPELGDSDFDSPFGNASGAGVIFGSTGGVMEAALRTVSDLLTDRSADNIEYEEVRGLEDIKVAAIQIGDLKLRAAVAHGLGNARKLMEAIRAGEQFHFVEIMACPGGCVNGGGQPLQRSDFRNWTDYRVLRTKGLYREDRSSYIRKSHNNPSVKKIYKEFLGAAGGSKAHELLHTHYIPRDNYK</sequence>
<evidence type="ECO:0000256" key="5">
    <source>
        <dbReference type="ARBA" id="ARBA00023014"/>
    </source>
</evidence>
<dbReference type="InterPro" id="IPR004108">
    <property type="entry name" value="Fe_hydrogenase_lsu_C"/>
</dbReference>
<dbReference type="NCBIfam" id="TIGR02512">
    <property type="entry name" value="FeFe_hydrog_A"/>
    <property type="match status" value="1"/>
</dbReference>
<dbReference type="GO" id="GO:0008901">
    <property type="term" value="F:ferredoxin hydrogenase activity"/>
    <property type="evidence" value="ECO:0007669"/>
    <property type="project" value="InterPro"/>
</dbReference>
<dbReference type="PANTHER" id="PTHR11615">
    <property type="entry name" value="NITRATE, FORMATE, IRON DEHYDROGENASE"/>
    <property type="match status" value="1"/>
</dbReference>
<dbReference type="SUPFAM" id="SSF54862">
    <property type="entry name" value="4Fe-4S ferredoxins"/>
    <property type="match status" value="1"/>
</dbReference>
<gene>
    <name evidence="9" type="ORF">IAA08_08260</name>
</gene>
<evidence type="ECO:0000259" key="6">
    <source>
        <dbReference type="PROSITE" id="PS51085"/>
    </source>
</evidence>
<name>A0A9D2D3F7_9FIRM</name>
<keyword evidence="4" id="KW-0408">Iron</keyword>
<proteinExistence type="predicted"/>
<dbReference type="SMART" id="SM00929">
    <property type="entry name" value="NADH-G_4Fe-4S_3"/>
    <property type="match status" value="1"/>
</dbReference>
<protein>
    <submittedName>
        <fullName evidence="9">[FeFe] hydrogenase, group A</fullName>
    </submittedName>
</protein>
<dbReference type="Gene3D" id="3.30.70.20">
    <property type="match status" value="1"/>
</dbReference>
<dbReference type="FunFam" id="3.30.70.20:FF:000035">
    <property type="entry name" value="Iron hydrogenase 1"/>
    <property type="match status" value="1"/>
</dbReference>
<dbReference type="InterPro" id="IPR013352">
    <property type="entry name" value="Fe_hydrogenase_subset"/>
</dbReference>
<dbReference type="InterPro" id="IPR019574">
    <property type="entry name" value="NADH_UbQ_OxRdtase_Gsu_4Fe4S-bd"/>
</dbReference>
<dbReference type="PROSITE" id="PS00198">
    <property type="entry name" value="4FE4S_FER_1"/>
    <property type="match status" value="1"/>
</dbReference>
<evidence type="ECO:0000256" key="2">
    <source>
        <dbReference type="ARBA" id="ARBA00022723"/>
    </source>
</evidence>
<evidence type="ECO:0000313" key="10">
    <source>
        <dbReference type="Proteomes" id="UP000824024"/>
    </source>
</evidence>
<dbReference type="InterPro" id="IPR017896">
    <property type="entry name" value="4Fe4S_Fe-S-bd"/>
</dbReference>
<dbReference type="InterPro" id="IPR049830">
    <property type="entry name" value="HndD"/>
</dbReference>
<keyword evidence="3" id="KW-0677">Repeat</keyword>
<dbReference type="SMART" id="SM00902">
    <property type="entry name" value="Fe_hyd_SSU"/>
    <property type="match status" value="1"/>
</dbReference>
<dbReference type="InterPro" id="IPR017900">
    <property type="entry name" value="4Fe4S_Fe_S_CS"/>
</dbReference>
<dbReference type="Pfam" id="PF10588">
    <property type="entry name" value="NADH-G_4Fe-4S_3"/>
    <property type="match status" value="1"/>
</dbReference>
<evidence type="ECO:0000256" key="3">
    <source>
        <dbReference type="ARBA" id="ARBA00022737"/>
    </source>
</evidence>
<dbReference type="PROSITE" id="PS51379">
    <property type="entry name" value="4FE4S_FER_2"/>
    <property type="match status" value="2"/>
</dbReference>
<dbReference type="Pfam" id="PF02256">
    <property type="entry name" value="Fe_hyd_SSU"/>
    <property type="match status" value="1"/>
</dbReference>
<dbReference type="Gene3D" id="3.10.20.740">
    <property type="match status" value="1"/>
</dbReference>
<feature type="domain" description="4Fe-4S ferredoxin-type" evidence="7">
    <location>
        <begin position="182"/>
        <end position="211"/>
    </location>
</feature>
<dbReference type="Pfam" id="PF13510">
    <property type="entry name" value="Fer2_4"/>
    <property type="match status" value="1"/>
</dbReference>
<keyword evidence="5" id="KW-0411">Iron-sulfur</keyword>
<dbReference type="NCBIfam" id="NF040763">
    <property type="entry name" value="FeFe_hydrog_A6"/>
    <property type="match status" value="1"/>
</dbReference>
<dbReference type="Gene3D" id="4.10.260.20">
    <property type="entry name" value="Iron hydrogenase, small subunit"/>
    <property type="match status" value="1"/>
</dbReference>
<organism evidence="9 10">
    <name type="scientific">Candidatus Eubacterium avistercoris</name>
    <dbReference type="NCBI Taxonomy" id="2838567"/>
    <lineage>
        <taxon>Bacteria</taxon>
        <taxon>Bacillati</taxon>
        <taxon>Bacillota</taxon>
        <taxon>Clostridia</taxon>
        <taxon>Eubacteriales</taxon>
        <taxon>Eubacteriaceae</taxon>
        <taxon>Eubacterium</taxon>
    </lineage>
</organism>
<dbReference type="AlphaFoldDB" id="A0A9D2D3F7"/>
<dbReference type="InterPro" id="IPR003149">
    <property type="entry name" value="Fe_hydrogenase_ssu"/>
</dbReference>
<evidence type="ECO:0000313" key="9">
    <source>
        <dbReference type="EMBL" id="HIZ07912.1"/>
    </source>
</evidence>
<dbReference type="InterPro" id="IPR036991">
    <property type="entry name" value="Fe_hydrogenase_ssu_sf"/>
</dbReference>
<evidence type="ECO:0000259" key="8">
    <source>
        <dbReference type="PROSITE" id="PS51839"/>
    </source>
</evidence>
<dbReference type="Pfam" id="PF12838">
    <property type="entry name" value="Fer4_7"/>
    <property type="match status" value="1"/>
</dbReference>
<reference evidence="9" key="2">
    <citation type="submission" date="2021-04" db="EMBL/GenBank/DDBJ databases">
        <authorList>
            <person name="Gilroy R."/>
        </authorList>
    </citation>
    <scope>NUCLEOTIDE SEQUENCE</scope>
    <source>
        <strain evidence="9">CHK192-9172</strain>
    </source>
</reference>
<feature type="domain" description="4Fe-4S ferredoxin-type" evidence="7">
    <location>
        <begin position="139"/>
        <end position="169"/>
    </location>
</feature>
<evidence type="ECO:0000256" key="1">
    <source>
        <dbReference type="ARBA" id="ARBA00022485"/>
    </source>
</evidence>
<evidence type="ECO:0000256" key="4">
    <source>
        <dbReference type="ARBA" id="ARBA00023004"/>
    </source>
</evidence>
<evidence type="ECO:0000259" key="7">
    <source>
        <dbReference type="PROSITE" id="PS51379"/>
    </source>
</evidence>
<reference evidence="9" key="1">
    <citation type="journal article" date="2021" name="PeerJ">
        <title>Extensive microbial diversity within the chicken gut microbiome revealed by metagenomics and culture.</title>
        <authorList>
            <person name="Gilroy R."/>
            <person name="Ravi A."/>
            <person name="Getino M."/>
            <person name="Pursley I."/>
            <person name="Horton D.L."/>
            <person name="Alikhan N.F."/>
            <person name="Baker D."/>
            <person name="Gharbi K."/>
            <person name="Hall N."/>
            <person name="Watson M."/>
            <person name="Adriaenssens E.M."/>
            <person name="Foster-Nyarko E."/>
            <person name="Jarju S."/>
            <person name="Secka A."/>
            <person name="Antonio M."/>
            <person name="Oren A."/>
            <person name="Chaudhuri R.R."/>
            <person name="La Ragione R."/>
            <person name="Hildebrand F."/>
            <person name="Pallen M.J."/>
        </authorList>
    </citation>
    <scope>NUCLEOTIDE SEQUENCE</scope>
    <source>
        <strain evidence="9">CHK192-9172</strain>
    </source>
</reference>
<accession>A0A9D2D3F7</accession>
<dbReference type="GO" id="GO:0051539">
    <property type="term" value="F:4 iron, 4 sulfur cluster binding"/>
    <property type="evidence" value="ECO:0007669"/>
    <property type="project" value="UniProtKB-KW"/>
</dbReference>
<dbReference type="PROSITE" id="PS51839">
    <property type="entry name" value="4FE4S_HC3"/>
    <property type="match status" value="1"/>
</dbReference>
<dbReference type="CDD" id="cd00207">
    <property type="entry name" value="fer2"/>
    <property type="match status" value="1"/>
</dbReference>
<dbReference type="Gene3D" id="3.40.950.10">
    <property type="entry name" value="Fe-only Hydrogenase (Larger Subunit), Chain L, domain 3"/>
    <property type="match status" value="1"/>
</dbReference>
<dbReference type="SUPFAM" id="SSF54292">
    <property type="entry name" value="2Fe-2S ferredoxin-like"/>
    <property type="match status" value="1"/>
</dbReference>
<dbReference type="GO" id="GO:0005506">
    <property type="term" value="F:iron ion binding"/>
    <property type="evidence" value="ECO:0007669"/>
    <property type="project" value="InterPro"/>
</dbReference>
<dbReference type="InterPro" id="IPR050340">
    <property type="entry name" value="Cytosolic_Fe-S_CAF"/>
</dbReference>
<dbReference type="EMBL" id="DXCH01000226">
    <property type="protein sequence ID" value="HIZ07912.1"/>
    <property type="molecule type" value="Genomic_DNA"/>
</dbReference>
<dbReference type="Proteomes" id="UP000824024">
    <property type="component" value="Unassembled WGS sequence"/>
</dbReference>
<dbReference type="PROSITE" id="PS51085">
    <property type="entry name" value="2FE2S_FER_2"/>
    <property type="match status" value="1"/>
</dbReference>
<dbReference type="InterPro" id="IPR036010">
    <property type="entry name" value="2Fe-2S_ferredoxin-like_sf"/>
</dbReference>